<gene>
    <name evidence="2" type="ORF">CYLTODRAFT_419765</name>
</gene>
<evidence type="ECO:0000313" key="2">
    <source>
        <dbReference type="EMBL" id="KIY70408.1"/>
    </source>
</evidence>
<protein>
    <submittedName>
        <fullName evidence="2">Uncharacterized protein</fullName>
    </submittedName>
</protein>
<evidence type="ECO:0000313" key="3">
    <source>
        <dbReference type="Proteomes" id="UP000054007"/>
    </source>
</evidence>
<dbReference type="OrthoDB" id="2735536at2759"/>
<dbReference type="InterPro" id="IPR016712">
    <property type="entry name" value="Rbsml_bS1m-like"/>
</dbReference>
<reference evidence="2 3" key="1">
    <citation type="journal article" date="2015" name="Fungal Genet. Biol.">
        <title>Evolution of novel wood decay mechanisms in Agaricales revealed by the genome sequences of Fistulina hepatica and Cylindrobasidium torrendii.</title>
        <authorList>
            <person name="Floudas D."/>
            <person name="Held B.W."/>
            <person name="Riley R."/>
            <person name="Nagy L.G."/>
            <person name="Koehler G."/>
            <person name="Ransdell A.S."/>
            <person name="Younus H."/>
            <person name="Chow J."/>
            <person name="Chiniquy J."/>
            <person name="Lipzen A."/>
            <person name="Tritt A."/>
            <person name="Sun H."/>
            <person name="Haridas S."/>
            <person name="LaButti K."/>
            <person name="Ohm R.A."/>
            <person name="Kues U."/>
            <person name="Blanchette R.A."/>
            <person name="Grigoriev I.V."/>
            <person name="Minto R.E."/>
            <person name="Hibbett D.S."/>
        </authorList>
    </citation>
    <scope>NUCLEOTIDE SEQUENCE [LARGE SCALE GENOMIC DNA]</scope>
    <source>
        <strain evidence="2 3">FP15055 ss-10</strain>
    </source>
</reference>
<dbReference type="PANTHER" id="PTHR28058:SF1">
    <property type="entry name" value="SMALL RIBOSOMAL SUBUNIT PROTEIN BS1M"/>
    <property type="match status" value="1"/>
</dbReference>
<proteinExistence type="predicted"/>
<keyword evidence="3" id="KW-1185">Reference proteome</keyword>
<dbReference type="Pfam" id="PF11709">
    <property type="entry name" value="Mit_ribos_Mrp51"/>
    <property type="match status" value="1"/>
</dbReference>
<organism evidence="2 3">
    <name type="scientific">Cylindrobasidium torrendii FP15055 ss-10</name>
    <dbReference type="NCBI Taxonomy" id="1314674"/>
    <lineage>
        <taxon>Eukaryota</taxon>
        <taxon>Fungi</taxon>
        <taxon>Dikarya</taxon>
        <taxon>Basidiomycota</taxon>
        <taxon>Agaricomycotina</taxon>
        <taxon>Agaricomycetes</taxon>
        <taxon>Agaricomycetidae</taxon>
        <taxon>Agaricales</taxon>
        <taxon>Marasmiineae</taxon>
        <taxon>Physalacriaceae</taxon>
        <taxon>Cylindrobasidium</taxon>
    </lineage>
</organism>
<dbReference type="AlphaFoldDB" id="A0A0D7BIM3"/>
<dbReference type="EMBL" id="KN880468">
    <property type="protein sequence ID" value="KIY70408.1"/>
    <property type="molecule type" value="Genomic_DNA"/>
</dbReference>
<name>A0A0D7BIM3_9AGAR</name>
<evidence type="ECO:0000256" key="1">
    <source>
        <dbReference type="SAM" id="MobiDB-lite"/>
    </source>
</evidence>
<feature type="region of interest" description="Disordered" evidence="1">
    <location>
        <begin position="431"/>
        <end position="461"/>
    </location>
</feature>
<dbReference type="PANTHER" id="PTHR28058">
    <property type="entry name" value="37S RIBOSOMAL PROTEIN MRP51, MITOCHONDRIAL"/>
    <property type="match status" value="1"/>
</dbReference>
<dbReference type="STRING" id="1314674.A0A0D7BIM3"/>
<accession>A0A0D7BIM3</accession>
<sequence>MSTAAASAHTSPFAHLLRRSRFASFDPTIKQVYGTPPAHSHRGDYGIKRPLPMLRRKNAFFTLNAVMDAREQYTEWVKGESQVRFIRRFEELDVNPTVPLNSEWAQMQSSKSVTGWLTDSEFSTADETSEVEEVLSPMDRARQRAEAAPSRVRPAGGRTPSLGSSSLSPNVRAMSDTEFTRFAERLRKLRPAFREFIDHYYPEFKGKSLFELSQKRVAGLHRRFLEHITFLDFGTLESRKIEPQPHRNGGLVYHHPTNLHTQLFSPMERGIYLQSDNSQNHRTAISGGVSYGSGNMVSFAGLRATIPVIPPKKTMMYNFRRKGVVLDYANRMRAVDKMRIVPGSVRLDAIPRTVGKQAMGVKGVKLRTVVTPSHFLANATIPHFPGTYHYATHELEQDVFELSSVEEDGAAKSAEEQDEDRWRYYNMPMPLADYPERNPEPEKTASRNTAVMDLLTRLTKR</sequence>
<feature type="compositionally biased region" description="Basic and acidic residues" evidence="1">
    <location>
        <begin position="434"/>
        <end position="445"/>
    </location>
</feature>
<dbReference type="Proteomes" id="UP000054007">
    <property type="component" value="Unassembled WGS sequence"/>
</dbReference>
<feature type="region of interest" description="Disordered" evidence="1">
    <location>
        <begin position="135"/>
        <end position="170"/>
    </location>
</feature>